<dbReference type="InterPro" id="IPR006015">
    <property type="entry name" value="Universal_stress_UspA"/>
</dbReference>
<evidence type="ECO:0000313" key="3">
    <source>
        <dbReference type="EMBL" id="MFD1647805.1"/>
    </source>
</evidence>
<dbReference type="InterPro" id="IPR014729">
    <property type="entry name" value="Rossmann-like_a/b/a_fold"/>
</dbReference>
<dbReference type="AlphaFoldDB" id="A0ABD6DN87"/>
<dbReference type="Pfam" id="PF00582">
    <property type="entry name" value="Usp"/>
    <property type="match status" value="1"/>
</dbReference>
<dbReference type="RefSeq" id="WP_256401716.1">
    <property type="nucleotide sequence ID" value="NZ_JANHJR010000004.1"/>
</dbReference>
<dbReference type="InterPro" id="IPR006016">
    <property type="entry name" value="UspA"/>
</dbReference>
<dbReference type="Gene3D" id="3.40.50.620">
    <property type="entry name" value="HUPs"/>
    <property type="match status" value="1"/>
</dbReference>
<reference evidence="3 4" key="1">
    <citation type="journal article" date="2019" name="Int. J. Syst. Evol. Microbiol.">
        <title>The Global Catalogue of Microorganisms (GCM) 10K type strain sequencing project: providing services to taxonomists for standard genome sequencing and annotation.</title>
        <authorList>
            <consortium name="The Broad Institute Genomics Platform"/>
            <consortium name="The Broad Institute Genome Sequencing Center for Infectious Disease"/>
            <person name="Wu L."/>
            <person name="Ma J."/>
        </authorList>
    </citation>
    <scope>NUCLEOTIDE SEQUENCE [LARGE SCALE GENOMIC DNA]</scope>
    <source>
        <strain evidence="3 4">CGMCC 1.10390</strain>
    </source>
</reference>
<evidence type="ECO:0000256" key="1">
    <source>
        <dbReference type="ARBA" id="ARBA00008791"/>
    </source>
</evidence>
<sequence>MYRHLLLATDGSDRADDAVAHGLDLAERDDATVHVIHVVDTSRDGEPALSSAELVLDDLEDEGWEHVDEIEQLATDRGLEAVTKLCHGRPHEEILRYADEADVDLLVLGYSGATHTRTDNIGHVSERVVKASNRPVLLV</sequence>
<dbReference type="PRINTS" id="PR01438">
    <property type="entry name" value="UNVRSLSTRESS"/>
</dbReference>
<comment type="caution">
    <text evidence="3">The sequence shown here is derived from an EMBL/GenBank/DDBJ whole genome shotgun (WGS) entry which is preliminary data.</text>
</comment>
<organism evidence="3 4">
    <name type="scientific">Haloarchaeobius litoreus</name>
    <dbReference type="NCBI Taxonomy" id="755306"/>
    <lineage>
        <taxon>Archaea</taxon>
        <taxon>Methanobacteriati</taxon>
        <taxon>Methanobacteriota</taxon>
        <taxon>Stenosarchaea group</taxon>
        <taxon>Halobacteria</taxon>
        <taxon>Halobacteriales</taxon>
        <taxon>Halorubellaceae</taxon>
        <taxon>Haloarchaeobius</taxon>
    </lineage>
</organism>
<evidence type="ECO:0000259" key="2">
    <source>
        <dbReference type="Pfam" id="PF00582"/>
    </source>
</evidence>
<dbReference type="PANTHER" id="PTHR46268">
    <property type="entry name" value="STRESS RESPONSE PROTEIN NHAX"/>
    <property type="match status" value="1"/>
</dbReference>
<accession>A0ABD6DN87</accession>
<dbReference type="EMBL" id="JBHUDO010000004">
    <property type="protein sequence ID" value="MFD1647805.1"/>
    <property type="molecule type" value="Genomic_DNA"/>
</dbReference>
<dbReference type="CDD" id="cd00293">
    <property type="entry name" value="USP-like"/>
    <property type="match status" value="1"/>
</dbReference>
<comment type="similarity">
    <text evidence="1">Belongs to the universal stress protein A family.</text>
</comment>
<evidence type="ECO:0000313" key="4">
    <source>
        <dbReference type="Proteomes" id="UP001597034"/>
    </source>
</evidence>
<dbReference type="SUPFAM" id="SSF52402">
    <property type="entry name" value="Adenine nucleotide alpha hydrolases-like"/>
    <property type="match status" value="1"/>
</dbReference>
<proteinExistence type="inferred from homology"/>
<keyword evidence="4" id="KW-1185">Reference proteome</keyword>
<name>A0ABD6DN87_9EURY</name>
<protein>
    <submittedName>
        <fullName evidence="3">Universal stress protein</fullName>
    </submittedName>
</protein>
<feature type="domain" description="UspA" evidence="2">
    <location>
        <begin position="1"/>
        <end position="139"/>
    </location>
</feature>
<dbReference type="PANTHER" id="PTHR46268:SF6">
    <property type="entry name" value="UNIVERSAL STRESS PROTEIN UP12"/>
    <property type="match status" value="1"/>
</dbReference>
<gene>
    <name evidence="3" type="ORF">ACFSBL_19100</name>
</gene>
<dbReference type="Proteomes" id="UP001597034">
    <property type="component" value="Unassembled WGS sequence"/>
</dbReference>